<comment type="caution">
    <text evidence="5">The sequence shown here is derived from an EMBL/GenBank/DDBJ whole genome shotgun (WGS) entry which is preliminary data.</text>
</comment>
<dbReference type="PANTHER" id="PTHR42852:SF13">
    <property type="entry name" value="PROTEIN DIPZ"/>
    <property type="match status" value="1"/>
</dbReference>
<protein>
    <submittedName>
        <fullName evidence="5">TlpA family protein disulfide reductase</fullName>
    </submittedName>
</protein>
<dbReference type="InterPro" id="IPR050553">
    <property type="entry name" value="Thioredoxin_ResA/DsbE_sf"/>
</dbReference>
<evidence type="ECO:0000313" key="6">
    <source>
        <dbReference type="Proteomes" id="UP001596270"/>
    </source>
</evidence>
<dbReference type="EMBL" id="JBHSRS010000012">
    <property type="protein sequence ID" value="MFC6280405.1"/>
    <property type="molecule type" value="Genomic_DNA"/>
</dbReference>
<comment type="subcellular location">
    <subcellularLocation>
        <location evidence="1">Cell envelope</location>
    </subcellularLocation>
</comment>
<dbReference type="InterPro" id="IPR013766">
    <property type="entry name" value="Thioredoxin_domain"/>
</dbReference>
<feature type="domain" description="Thioredoxin" evidence="4">
    <location>
        <begin position="48"/>
        <end position="197"/>
    </location>
</feature>
<dbReference type="Proteomes" id="UP001596270">
    <property type="component" value="Unassembled WGS sequence"/>
</dbReference>
<accession>A0ABW1TSZ0</accession>
<keyword evidence="2" id="KW-0201">Cytochrome c-type biogenesis</keyword>
<organism evidence="5 6">
    <name type="scientific">Polaromonas aquatica</name>
    <dbReference type="NCBI Taxonomy" id="332657"/>
    <lineage>
        <taxon>Bacteria</taxon>
        <taxon>Pseudomonadati</taxon>
        <taxon>Pseudomonadota</taxon>
        <taxon>Betaproteobacteria</taxon>
        <taxon>Burkholderiales</taxon>
        <taxon>Comamonadaceae</taxon>
        <taxon>Polaromonas</taxon>
    </lineage>
</organism>
<dbReference type="PROSITE" id="PS00194">
    <property type="entry name" value="THIOREDOXIN_1"/>
    <property type="match status" value="1"/>
</dbReference>
<evidence type="ECO:0000259" key="4">
    <source>
        <dbReference type="PROSITE" id="PS51352"/>
    </source>
</evidence>
<keyword evidence="3" id="KW-0676">Redox-active center</keyword>
<evidence type="ECO:0000313" key="5">
    <source>
        <dbReference type="EMBL" id="MFC6280405.1"/>
    </source>
</evidence>
<evidence type="ECO:0000256" key="1">
    <source>
        <dbReference type="ARBA" id="ARBA00004196"/>
    </source>
</evidence>
<dbReference type="CDD" id="cd02966">
    <property type="entry name" value="TlpA_like_family"/>
    <property type="match status" value="1"/>
</dbReference>
<dbReference type="RefSeq" id="WP_371438866.1">
    <property type="nucleotide sequence ID" value="NZ_JBHSRS010000012.1"/>
</dbReference>
<dbReference type="Gene3D" id="3.40.30.10">
    <property type="entry name" value="Glutaredoxin"/>
    <property type="match status" value="1"/>
</dbReference>
<keyword evidence="6" id="KW-1185">Reference proteome</keyword>
<reference evidence="6" key="1">
    <citation type="journal article" date="2019" name="Int. J. Syst. Evol. Microbiol.">
        <title>The Global Catalogue of Microorganisms (GCM) 10K type strain sequencing project: providing services to taxonomists for standard genome sequencing and annotation.</title>
        <authorList>
            <consortium name="The Broad Institute Genomics Platform"/>
            <consortium name="The Broad Institute Genome Sequencing Center for Infectious Disease"/>
            <person name="Wu L."/>
            <person name="Ma J."/>
        </authorList>
    </citation>
    <scope>NUCLEOTIDE SEQUENCE [LARGE SCALE GENOMIC DNA]</scope>
    <source>
        <strain evidence="6">CCUG 39402</strain>
    </source>
</reference>
<dbReference type="InterPro" id="IPR036249">
    <property type="entry name" value="Thioredoxin-like_sf"/>
</dbReference>
<proteinExistence type="predicted"/>
<evidence type="ECO:0000256" key="2">
    <source>
        <dbReference type="ARBA" id="ARBA00022748"/>
    </source>
</evidence>
<gene>
    <name evidence="5" type="ORF">ACFQND_04070</name>
</gene>
<evidence type="ECO:0000256" key="3">
    <source>
        <dbReference type="ARBA" id="ARBA00023284"/>
    </source>
</evidence>
<dbReference type="InterPro" id="IPR017937">
    <property type="entry name" value="Thioredoxin_CS"/>
</dbReference>
<name>A0ABW1TSZ0_9BURK</name>
<sequence>MQAQVDESTGNRRRRWMLALGLPAAAGLGLFAYLHSNRPAGSASASALPLVMRAQPVPLPDLRVLDGTGRPVDLSSFRGKVVLLNIWATWCPPCRQEMPSLDRLQAQLGGGKFQVVALSMDAGAKALDQVKSFYASVGIKHLAVYLDADATAIFTLKAVSVPTTLLLDRQGRELGRMSGTAEWDSPQIVEALQALSGARVK</sequence>
<dbReference type="SUPFAM" id="SSF52833">
    <property type="entry name" value="Thioredoxin-like"/>
    <property type="match status" value="1"/>
</dbReference>
<dbReference type="PANTHER" id="PTHR42852">
    <property type="entry name" value="THIOL:DISULFIDE INTERCHANGE PROTEIN DSBE"/>
    <property type="match status" value="1"/>
</dbReference>
<dbReference type="InterPro" id="IPR013740">
    <property type="entry name" value="Redoxin"/>
</dbReference>
<dbReference type="Pfam" id="PF08534">
    <property type="entry name" value="Redoxin"/>
    <property type="match status" value="1"/>
</dbReference>
<dbReference type="PROSITE" id="PS51352">
    <property type="entry name" value="THIOREDOXIN_2"/>
    <property type="match status" value="1"/>
</dbReference>